<dbReference type="AlphaFoldDB" id="A0A1Y2HY75"/>
<keyword evidence="4" id="KW-0963">Cytoplasm</keyword>
<dbReference type="GO" id="GO:0000209">
    <property type="term" value="P:protein polyubiquitination"/>
    <property type="evidence" value="ECO:0007669"/>
    <property type="project" value="InterPro"/>
</dbReference>
<dbReference type="FunFam" id="3.30.2410.10:FF:000003">
    <property type="entry name" value="probable E3 ubiquitin-protein ligase HERC4 isoform X1"/>
    <property type="match status" value="1"/>
</dbReference>
<evidence type="ECO:0000256" key="5">
    <source>
        <dbReference type="ARBA" id="ARBA00022679"/>
    </source>
</evidence>
<protein>
    <recommendedName>
        <fullName evidence="3">HECT-type E3 ubiquitin transferase</fullName>
        <ecNumber evidence="3">2.3.2.26</ecNumber>
    </recommendedName>
</protein>
<keyword evidence="5" id="KW-0808">Transferase</keyword>
<dbReference type="Gene3D" id="3.30.2160.10">
    <property type="entry name" value="Hect, E3 ligase catalytic domain"/>
    <property type="match status" value="1"/>
</dbReference>
<evidence type="ECO:0000256" key="1">
    <source>
        <dbReference type="ARBA" id="ARBA00000885"/>
    </source>
</evidence>
<keyword evidence="8" id="KW-1133">Transmembrane helix</keyword>
<gene>
    <name evidence="10" type="ORF">BCR44DRAFT_120014</name>
</gene>
<proteinExistence type="predicted"/>
<evidence type="ECO:0000256" key="7">
    <source>
        <dbReference type="PROSITE-ProRule" id="PRU00104"/>
    </source>
</evidence>
<evidence type="ECO:0000313" key="10">
    <source>
        <dbReference type="EMBL" id="ORZ38691.1"/>
    </source>
</evidence>
<evidence type="ECO:0000256" key="2">
    <source>
        <dbReference type="ARBA" id="ARBA00004496"/>
    </source>
</evidence>
<evidence type="ECO:0000313" key="11">
    <source>
        <dbReference type="Proteomes" id="UP000193411"/>
    </source>
</evidence>
<accession>A0A1Y2HY75</accession>
<dbReference type="OrthoDB" id="8068875at2759"/>
<comment type="catalytic activity">
    <reaction evidence="1">
        <text>S-ubiquitinyl-[E2 ubiquitin-conjugating enzyme]-L-cysteine + [acceptor protein]-L-lysine = [E2 ubiquitin-conjugating enzyme]-L-cysteine + N(6)-ubiquitinyl-[acceptor protein]-L-lysine.</text>
        <dbReference type="EC" id="2.3.2.26"/>
    </reaction>
</comment>
<dbReference type="STRING" id="765915.A0A1Y2HY75"/>
<organism evidence="10 11">
    <name type="scientific">Catenaria anguillulae PL171</name>
    <dbReference type="NCBI Taxonomy" id="765915"/>
    <lineage>
        <taxon>Eukaryota</taxon>
        <taxon>Fungi</taxon>
        <taxon>Fungi incertae sedis</taxon>
        <taxon>Blastocladiomycota</taxon>
        <taxon>Blastocladiomycetes</taxon>
        <taxon>Blastocladiales</taxon>
        <taxon>Catenariaceae</taxon>
        <taxon>Catenaria</taxon>
    </lineage>
</organism>
<dbReference type="Proteomes" id="UP000193411">
    <property type="component" value="Unassembled WGS sequence"/>
</dbReference>
<comment type="subcellular location">
    <subcellularLocation>
        <location evidence="2">Cytoplasm</location>
    </subcellularLocation>
</comment>
<keyword evidence="8" id="KW-0812">Transmembrane</keyword>
<dbReference type="Gene3D" id="3.30.2410.10">
    <property type="entry name" value="Hect, E3 ligase catalytic domain"/>
    <property type="match status" value="1"/>
</dbReference>
<keyword evidence="6 7" id="KW-0833">Ubl conjugation pathway</keyword>
<dbReference type="PANTHER" id="PTHR45700:SF8">
    <property type="entry name" value="HECT-TYPE E3 UBIQUITIN TRANSFERASE"/>
    <property type="match status" value="1"/>
</dbReference>
<name>A0A1Y2HY75_9FUNG</name>
<feature type="active site" description="Glycyl thioester intermediate" evidence="7">
    <location>
        <position position="255"/>
    </location>
</feature>
<comment type="caution">
    <text evidence="10">The sequence shown here is derived from an EMBL/GenBank/DDBJ whole genome shotgun (WGS) entry which is preliminary data.</text>
</comment>
<evidence type="ECO:0000256" key="3">
    <source>
        <dbReference type="ARBA" id="ARBA00012485"/>
    </source>
</evidence>
<dbReference type="SMART" id="SM00119">
    <property type="entry name" value="HECTc"/>
    <property type="match status" value="1"/>
</dbReference>
<keyword evidence="11" id="KW-1185">Reference proteome</keyword>
<dbReference type="Pfam" id="PF00632">
    <property type="entry name" value="HECT"/>
    <property type="match status" value="1"/>
</dbReference>
<dbReference type="GO" id="GO:0061630">
    <property type="term" value="F:ubiquitin protein ligase activity"/>
    <property type="evidence" value="ECO:0007669"/>
    <property type="project" value="UniProtKB-EC"/>
</dbReference>
<dbReference type="GO" id="GO:0005737">
    <property type="term" value="C:cytoplasm"/>
    <property type="evidence" value="ECO:0007669"/>
    <property type="project" value="UniProtKB-SubCell"/>
</dbReference>
<reference evidence="10 11" key="1">
    <citation type="submission" date="2016-07" db="EMBL/GenBank/DDBJ databases">
        <title>Pervasive Adenine N6-methylation of Active Genes in Fungi.</title>
        <authorList>
            <consortium name="DOE Joint Genome Institute"/>
            <person name="Mondo S.J."/>
            <person name="Dannebaum R.O."/>
            <person name="Kuo R.C."/>
            <person name="Labutti K."/>
            <person name="Haridas S."/>
            <person name="Kuo A."/>
            <person name="Salamov A."/>
            <person name="Ahrendt S.R."/>
            <person name="Lipzen A."/>
            <person name="Sullivan W."/>
            <person name="Andreopoulos W.B."/>
            <person name="Clum A."/>
            <person name="Lindquist E."/>
            <person name="Daum C."/>
            <person name="Ramamoorthy G.K."/>
            <person name="Gryganskyi A."/>
            <person name="Culley D."/>
            <person name="Magnuson J.K."/>
            <person name="James T.Y."/>
            <person name="O'Malley M.A."/>
            <person name="Stajich J.E."/>
            <person name="Spatafora J.W."/>
            <person name="Visel A."/>
            <person name="Grigoriev I.V."/>
        </authorList>
    </citation>
    <scope>NUCLEOTIDE SEQUENCE [LARGE SCALE GENOMIC DNA]</scope>
    <source>
        <strain evidence="10 11">PL171</strain>
    </source>
</reference>
<dbReference type="EC" id="2.3.2.26" evidence="3"/>
<dbReference type="EMBL" id="MCFL01000008">
    <property type="protein sequence ID" value="ORZ38691.1"/>
    <property type="molecule type" value="Genomic_DNA"/>
</dbReference>
<sequence>MFTYDDSTRYSWISQTSLESSRHFELIGIVLGLAVYNGVIVDVRFPKLFYKRLLGEQPTLDDVKDTWPDLGRGLQQMLDWDEGDVEDVFCRSFDVSVEAYGEVKTVELVPGGSDISVTNMNRREYVELYVEWICKKSVDRQFRALRRGFHQVCGGYAVSMCRPEELELLMCGQEIDMDLTPLEQACKYDDGYHAGHPTIRAFWSIVHALSMEQKKKLLEFVTASDRVPLKGLSSLTFVIQRNGPDSERLPTALTCFGRLLLPEYADKEKLKRFLLTAVENAKGFGLV</sequence>
<dbReference type="InterPro" id="IPR035983">
    <property type="entry name" value="Hect_E3_ubiquitin_ligase"/>
</dbReference>
<feature type="domain" description="HECT" evidence="9">
    <location>
        <begin position="1"/>
        <end position="287"/>
    </location>
</feature>
<feature type="transmembrane region" description="Helical" evidence="8">
    <location>
        <begin position="26"/>
        <end position="45"/>
    </location>
</feature>
<dbReference type="SUPFAM" id="SSF56204">
    <property type="entry name" value="Hect, E3 ligase catalytic domain"/>
    <property type="match status" value="1"/>
</dbReference>
<evidence type="ECO:0000256" key="4">
    <source>
        <dbReference type="ARBA" id="ARBA00022490"/>
    </source>
</evidence>
<dbReference type="FunFam" id="3.30.2160.10:FF:000004">
    <property type="entry name" value="probable E3 ubiquitin-protein ligase HERC4 isoform X1"/>
    <property type="match status" value="1"/>
</dbReference>
<dbReference type="InterPro" id="IPR000569">
    <property type="entry name" value="HECT_dom"/>
</dbReference>
<dbReference type="InterPro" id="IPR044611">
    <property type="entry name" value="E3A/B/C-like"/>
</dbReference>
<evidence type="ECO:0000256" key="8">
    <source>
        <dbReference type="SAM" id="Phobius"/>
    </source>
</evidence>
<dbReference type="PROSITE" id="PS50237">
    <property type="entry name" value="HECT"/>
    <property type="match status" value="1"/>
</dbReference>
<dbReference type="PANTHER" id="PTHR45700">
    <property type="entry name" value="UBIQUITIN-PROTEIN LIGASE E3C"/>
    <property type="match status" value="1"/>
</dbReference>
<evidence type="ECO:0000259" key="9">
    <source>
        <dbReference type="PROSITE" id="PS50237"/>
    </source>
</evidence>
<evidence type="ECO:0000256" key="6">
    <source>
        <dbReference type="ARBA" id="ARBA00022786"/>
    </source>
</evidence>
<keyword evidence="8" id="KW-0472">Membrane</keyword>
<dbReference type="Gene3D" id="3.90.1750.10">
    <property type="entry name" value="Hect, E3 ligase catalytic domains"/>
    <property type="match status" value="1"/>
</dbReference>
<dbReference type="CDD" id="cd00078">
    <property type="entry name" value="HECTc"/>
    <property type="match status" value="1"/>
</dbReference>